<evidence type="ECO:0000256" key="1">
    <source>
        <dbReference type="ARBA" id="ARBA00008609"/>
    </source>
</evidence>
<reference evidence="7 8" key="1">
    <citation type="submission" date="2018-03" db="EMBL/GenBank/DDBJ databases">
        <title>Genomic Encyclopedia of Archaeal and Bacterial Type Strains, Phase II (KMG-II): from individual species to whole genera.</title>
        <authorList>
            <person name="Goeker M."/>
        </authorList>
    </citation>
    <scope>NUCLEOTIDE SEQUENCE [LARGE SCALE GENOMIC DNA]</scope>
    <source>
        <strain evidence="7 8">DSM 100673</strain>
    </source>
</reference>
<feature type="domain" description="FAD dependent oxidoreductase central" evidence="6">
    <location>
        <begin position="386"/>
        <end position="440"/>
    </location>
</feature>
<feature type="domain" description="Aminomethyltransferase C-terminal" evidence="5">
    <location>
        <begin position="732"/>
        <end position="811"/>
    </location>
</feature>
<dbReference type="Gene3D" id="3.30.70.1400">
    <property type="entry name" value="Aminomethyltransferase beta-barrel domains"/>
    <property type="match status" value="1"/>
</dbReference>
<dbReference type="InterPro" id="IPR028896">
    <property type="entry name" value="GcvT/YgfZ/DmdA"/>
</dbReference>
<dbReference type="Gene3D" id="2.40.30.110">
    <property type="entry name" value="Aminomethyltransferase beta-barrel domains"/>
    <property type="match status" value="1"/>
</dbReference>
<dbReference type="PANTHER" id="PTHR43757:SF2">
    <property type="entry name" value="AMINOMETHYLTRANSFERASE, MITOCHONDRIAL"/>
    <property type="match status" value="1"/>
</dbReference>
<comment type="caution">
    <text evidence="7">The sequence shown here is derived from an EMBL/GenBank/DDBJ whole genome shotgun (WGS) entry which is preliminary data.</text>
</comment>
<dbReference type="SUPFAM" id="SSF54373">
    <property type="entry name" value="FAD-linked reductases, C-terminal domain"/>
    <property type="match status" value="1"/>
</dbReference>
<protein>
    <submittedName>
        <fullName evidence="7">Dimethylglycine dehydrogenase</fullName>
    </submittedName>
</protein>
<dbReference type="Pfam" id="PF01266">
    <property type="entry name" value="DAO"/>
    <property type="match status" value="1"/>
</dbReference>
<evidence type="ECO:0000259" key="3">
    <source>
        <dbReference type="Pfam" id="PF01266"/>
    </source>
</evidence>
<dbReference type="Proteomes" id="UP000240418">
    <property type="component" value="Unassembled WGS sequence"/>
</dbReference>
<sequence length="820" mass="90846">MSESNKDFPTKARVVIIGGGVVGTSSLYHLAKKGWTDCVLLEKNELTAGSTWHAAGNVPTFSTSWAIMNMQRYSTELYARLGEEVDYPMNYHQSGSIRLAHSKERIQEFQRAMSMGLYQGIPMEMWTPEEAKERYPFLETHDLEGVLYDPTDGDIDPAQLTQALAKGARDMGARIIRFCPATGVTQQADDSWVVHTDKGDIACDYVVNAAGYYAQRVGEWFKPYGGRSVPMMVMSHQYLLTEEIPEVEAWSKENGGVKLPLLRDVDISYYLRQEKHGYNLGPYEPNCKAHWDTDDDPMPDDFSFQLWSDDLDRIEVIVTDAMERVPLMATSGISRVINGPIPYAPDGLPLIGPMPGVKNAFENCVFTFGIAQGGGAGKVLAEWIVDGAPEWDMWAVDPRRFTDYTDHDYCVKKGMEVYGNEYAMHFPQHEWPAARDKKLSPVHDRVVAQGGVMGAYNGWERANWFAKDGDDTSLEATHTWGRSGPWEQRVKEECEAVRDHCGVLDLPGFSRFLVKGDGAAEALRGLVTGGLPKVGRINLVYVSDDRGRILTEMSCMRLEDDTFVMITAATAQWHDRDVLRAAMPAGVSVEDVTHTRDTLIVTGPNARDLLGDLTDADLSTGWLTHQAATVAGKAAHLIRVSFAGELGWEVHALKENMPAIYDAIVSAGAKPFGMYALNSLRLEKGYRAWKGDLSTDYSLLEGGLERFVKLDKSQEFPGKAAILSEKQQGVKKQFVTLVVEAGAADAPYMSCVWSDDEIVGETTSGGWGYRVNASIALGMVRADLAVPGTELQVDIYGEKCRAVVQEDQPLWDPENARLRA</sequence>
<dbReference type="EMBL" id="PYGJ01000002">
    <property type="protein sequence ID" value="PSL21287.1"/>
    <property type="molecule type" value="Genomic_DNA"/>
</dbReference>
<dbReference type="SUPFAM" id="SSF101790">
    <property type="entry name" value="Aminomethyltransferase beta-barrel domain"/>
    <property type="match status" value="1"/>
</dbReference>
<keyword evidence="2" id="KW-0560">Oxidoreductase</keyword>
<organism evidence="7 8">
    <name type="scientific">Shimia abyssi</name>
    <dbReference type="NCBI Taxonomy" id="1662395"/>
    <lineage>
        <taxon>Bacteria</taxon>
        <taxon>Pseudomonadati</taxon>
        <taxon>Pseudomonadota</taxon>
        <taxon>Alphaproteobacteria</taxon>
        <taxon>Rhodobacterales</taxon>
        <taxon>Roseobacteraceae</taxon>
    </lineage>
</organism>
<dbReference type="InterPro" id="IPR006222">
    <property type="entry name" value="GCVT_N"/>
</dbReference>
<feature type="domain" description="FAD dependent oxidoreductase" evidence="3">
    <location>
        <begin position="13"/>
        <end position="383"/>
    </location>
</feature>
<feature type="domain" description="GCVT N-terminal" evidence="4">
    <location>
        <begin position="442"/>
        <end position="712"/>
    </location>
</feature>
<comment type="similarity">
    <text evidence="1">Belongs to the GcvT family.</text>
</comment>
<dbReference type="Gene3D" id="3.30.1360.120">
    <property type="entry name" value="Probable tRNA modification gtpase trme, domain 1"/>
    <property type="match status" value="1"/>
</dbReference>
<dbReference type="SUPFAM" id="SSF51905">
    <property type="entry name" value="FAD/NAD(P)-binding domain"/>
    <property type="match status" value="1"/>
</dbReference>
<dbReference type="InterPro" id="IPR029043">
    <property type="entry name" value="GcvT/YgfZ_C"/>
</dbReference>
<evidence type="ECO:0000259" key="6">
    <source>
        <dbReference type="Pfam" id="PF16350"/>
    </source>
</evidence>
<dbReference type="PANTHER" id="PTHR43757">
    <property type="entry name" value="AMINOMETHYLTRANSFERASE"/>
    <property type="match status" value="1"/>
</dbReference>
<dbReference type="InterPro" id="IPR032503">
    <property type="entry name" value="FAO_M"/>
</dbReference>
<dbReference type="RefSeq" id="WP_106607469.1">
    <property type="nucleotide sequence ID" value="NZ_PYGJ01000002.1"/>
</dbReference>
<evidence type="ECO:0000259" key="5">
    <source>
        <dbReference type="Pfam" id="PF08669"/>
    </source>
</evidence>
<dbReference type="Pfam" id="PF01571">
    <property type="entry name" value="GCV_T"/>
    <property type="match status" value="1"/>
</dbReference>
<dbReference type="Pfam" id="PF16350">
    <property type="entry name" value="FAO_M"/>
    <property type="match status" value="1"/>
</dbReference>
<dbReference type="InterPro" id="IPR013977">
    <property type="entry name" value="GcvT_C"/>
</dbReference>
<dbReference type="SUPFAM" id="SSF103025">
    <property type="entry name" value="Folate-binding domain"/>
    <property type="match status" value="1"/>
</dbReference>
<dbReference type="InterPro" id="IPR006076">
    <property type="entry name" value="FAD-dep_OxRdtase"/>
</dbReference>
<proteinExistence type="inferred from homology"/>
<evidence type="ECO:0000313" key="8">
    <source>
        <dbReference type="Proteomes" id="UP000240418"/>
    </source>
</evidence>
<dbReference type="Gene3D" id="3.30.9.10">
    <property type="entry name" value="D-Amino Acid Oxidase, subunit A, domain 2"/>
    <property type="match status" value="1"/>
</dbReference>
<gene>
    <name evidence="7" type="ORF">CLV88_102407</name>
</gene>
<dbReference type="AlphaFoldDB" id="A0A2P8FHW2"/>
<dbReference type="Gene3D" id="3.50.50.60">
    <property type="entry name" value="FAD/NAD(P)-binding domain"/>
    <property type="match status" value="1"/>
</dbReference>
<dbReference type="OrthoDB" id="7156675at2"/>
<dbReference type="Pfam" id="PF08669">
    <property type="entry name" value="GCV_T_C"/>
    <property type="match status" value="1"/>
</dbReference>
<keyword evidence="8" id="KW-1185">Reference proteome</keyword>
<dbReference type="InterPro" id="IPR036188">
    <property type="entry name" value="FAD/NAD-bd_sf"/>
</dbReference>
<accession>A0A2P8FHW2</accession>
<evidence type="ECO:0000259" key="4">
    <source>
        <dbReference type="Pfam" id="PF01571"/>
    </source>
</evidence>
<evidence type="ECO:0000313" key="7">
    <source>
        <dbReference type="EMBL" id="PSL21287.1"/>
    </source>
</evidence>
<dbReference type="InterPro" id="IPR027266">
    <property type="entry name" value="TrmE/GcvT-like"/>
</dbReference>
<name>A0A2P8FHW2_9RHOB</name>
<dbReference type="GO" id="GO:0016491">
    <property type="term" value="F:oxidoreductase activity"/>
    <property type="evidence" value="ECO:0007669"/>
    <property type="project" value="UniProtKB-KW"/>
</dbReference>
<evidence type="ECO:0000256" key="2">
    <source>
        <dbReference type="ARBA" id="ARBA00023002"/>
    </source>
</evidence>